<dbReference type="EMBL" id="AAMD01000243">
    <property type="protein sequence ID" value="EAU62366.1"/>
    <property type="molecule type" value="Genomic_DNA"/>
</dbReference>
<dbReference type="InterPro" id="IPR050570">
    <property type="entry name" value="Cell_wall_metabolism_enzyme"/>
</dbReference>
<dbReference type="AlphaFoldDB" id="Q08PG1"/>
<dbReference type="CDD" id="cd12797">
    <property type="entry name" value="M23_peptidase"/>
    <property type="match status" value="1"/>
</dbReference>
<name>Q08PG1_STIAD</name>
<protein>
    <submittedName>
        <fullName evidence="2">Peptidase, M23/M37 family</fullName>
    </submittedName>
</protein>
<dbReference type="PANTHER" id="PTHR21666:SF270">
    <property type="entry name" value="MUREIN HYDROLASE ACTIVATOR ENVC"/>
    <property type="match status" value="1"/>
</dbReference>
<reference evidence="2 3" key="1">
    <citation type="submission" date="2006-04" db="EMBL/GenBank/DDBJ databases">
        <authorList>
            <person name="Nierman W.C."/>
        </authorList>
    </citation>
    <scope>NUCLEOTIDE SEQUENCE [LARGE SCALE GENOMIC DNA]</scope>
    <source>
        <strain evidence="2 3">DW4/3-1</strain>
    </source>
</reference>
<dbReference type="InterPro" id="IPR016047">
    <property type="entry name" value="M23ase_b-sheet_dom"/>
</dbReference>
<dbReference type="SUPFAM" id="SSF51261">
    <property type="entry name" value="Duplicated hybrid motif"/>
    <property type="match status" value="1"/>
</dbReference>
<dbReference type="GO" id="GO:0004222">
    <property type="term" value="F:metalloendopeptidase activity"/>
    <property type="evidence" value="ECO:0007669"/>
    <property type="project" value="TreeGrafter"/>
</dbReference>
<dbReference type="Gene3D" id="2.70.70.10">
    <property type="entry name" value="Glucose Permease (Domain IIA)"/>
    <property type="match status" value="1"/>
</dbReference>
<evidence type="ECO:0000259" key="1">
    <source>
        <dbReference type="Pfam" id="PF01551"/>
    </source>
</evidence>
<gene>
    <name evidence="2" type="ORF">STIAU_4848</name>
</gene>
<feature type="domain" description="M23ase beta-sheet core" evidence="1">
    <location>
        <begin position="240"/>
        <end position="331"/>
    </location>
</feature>
<accession>Q08PG1</accession>
<comment type="caution">
    <text evidence="2">The sequence shown here is derived from an EMBL/GenBank/DDBJ whole genome shotgun (WGS) entry which is preliminary data.</text>
</comment>
<dbReference type="PANTHER" id="PTHR21666">
    <property type="entry name" value="PEPTIDASE-RELATED"/>
    <property type="match status" value="1"/>
</dbReference>
<organism evidence="2 3">
    <name type="scientific">Stigmatella aurantiaca (strain DW4/3-1)</name>
    <dbReference type="NCBI Taxonomy" id="378806"/>
    <lineage>
        <taxon>Bacteria</taxon>
        <taxon>Pseudomonadati</taxon>
        <taxon>Myxococcota</taxon>
        <taxon>Myxococcia</taxon>
        <taxon>Myxococcales</taxon>
        <taxon>Cystobacterineae</taxon>
        <taxon>Archangiaceae</taxon>
        <taxon>Stigmatella</taxon>
    </lineage>
</organism>
<evidence type="ECO:0000313" key="3">
    <source>
        <dbReference type="Proteomes" id="UP000032702"/>
    </source>
</evidence>
<sequence length="354" mass="38029">MVNKSLPCPGHLGMGELPVKAPHAPWQESKHAWRTSRERSPWLPGIERPRMPPIVPARRWSSPLCLLLVALSLLAWRAEAEPGLSIQPGTAKPGDPVLITVWGLNGTPTGTLAGRALRFYEATSGWQAISGLPVEQTAGTAEVKVLGFAPDGNAPVSLAGTLEVVDPGYPNRELRVAGKYVQPPESVKARMAADRAAFATAFSQPLGPLLFSQNFAWPRQDRLTAPYGDKRSFNGKLQSQHFGTDIDGDPGAPVYAANVGVVVMTRDNYSAGNTVIVHHGGGLYTTYFHLSRISVKPGAKVQQGELLGKVGKTGRVTGPHLHWGVKADELWVDGETLLKLDFFASPPPRTTPAP</sequence>
<dbReference type="Proteomes" id="UP000032702">
    <property type="component" value="Unassembled WGS sequence"/>
</dbReference>
<dbReference type="InterPro" id="IPR011055">
    <property type="entry name" value="Dup_hybrid_motif"/>
</dbReference>
<dbReference type="Pfam" id="PF01551">
    <property type="entry name" value="Peptidase_M23"/>
    <property type="match status" value="1"/>
</dbReference>
<evidence type="ECO:0000313" key="2">
    <source>
        <dbReference type="EMBL" id="EAU62366.1"/>
    </source>
</evidence>
<proteinExistence type="predicted"/>
<dbReference type="MEROPS" id="M23.014"/>